<dbReference type="InterPro" id="IPR045238">
    <property type="entry name" value="Tim23-like"/>
</dbReference>
<dbReference type="VEuPathDB" id="FungiDB:SAPIO_CDS5669"/>
<keyword evidence="2" id="KW-0812">Transmembrane</keyword>
<dbReference type="Gene3D" id="1.10.10.60">
    <property type="entry name" value="Homeodomain-like"/>
    <property type="match status" value="1"/>
</dbReference>
<gene>
    <name evidence="6" type="ORF">SAPIO_CDS5669</name>
</gene>
<organism evidence="6 7">
    <name type="scientific">Pseudallescheria apiosperma</name>
    <name type="common">Scedosporium apiospermum</name>
    <dbReference type="NCBI Taxonomy" id="563466"/>
    <lineage>
        <taxon>Eukaryota</taxon>
        <taxon>Fungi</taxon>
        <taxon>Dikarya</taxon>
        <taxon>Ascomycota</taxon>
        <taxon>Pezizomycotina</taxon>
        <taxon>Sordariomycetes</taxon>
        <taxon>Hypocreomycetidae</taxon>
        <taxon>Microascales</taxon>
        <taxon>Microascaceae</taxon>
        <taxon>Scedosporium</taxon>
    </lineage>
</organism>
<dbReference type="KEGG" id="sapo:SAPIO_CDS5669"/>
<evidence type="ECO:0000313" key="7">
    <source>
        <dbReference type="Proteomes" id="UP000028545"/>
    </source>
</evidence>
<feature type="region of interest" description="Disordered" evidence="5">
    <location>
        <begin position="190"/>
        <end position="221"/>
    </location>
</feature>
<sequence>MAKYTEDDVKKALLELSSGKALRATAHRFGIPRTTLHSRQAGSKSHREAGEPQQRLSKAQEKLLKGPQSHDAYSGDEEKKGGEDKGRLEMSFYIERASDRSSAQGACDIRRLKLELLPWEAKYSLASTTSPRQEQWNEHSSPAASYNGIIYGLGRAVLWASMKKMPQLENAAQQDEVLAVTSNMSSSIWDTFTGRKSQPKPQSQTTTPPPPSYPTTAAFDPTEGQGVEAFLKPSAFADPSSLHPLAGLDKDTIEYLSLDDTALAEGHTVVPSRGFFDDLCYGTGVTYVTALGIGGAWGLQEGLRRSHGQPPKLRLNSVLNAVTRRGPFLGNSCGVIAIGYNFINSYIGYLRGKDDAANVVLAGALSGMAFRSTKGIKPMLVSGAVVGTAAAGWAVVRQIFSPEDEKKAEVAL</sequence>
<dbReference type="Proteomes" id="UP000028545">
    <property type="component" value="Unassembled WGS sequence"/>
</dbReference>
<dbReference type="GeneID" id="27724741"/>
<comment type="caution">
    <text evidence="6">The sequence shown here is derived from an EMBL/GenBank/DDBJ whole genome shotgun (WGS) entry which is preliminary data.</text>
</comment>
<dbReference type="PANTHER" id="PTHR15371">
    <property type="entry name" value="TIM23"/>
    <property type="match status" value="1"/>
</dbReference>
<dbReference type="HOGENOM" id="CLU_667565_0_0_1"/>
<keyword evidence="3" id="KW-1133">Transmembrane helix</keyword>
<evidence type="ECO:0000256" key="4">
    <source>
        <dbReference type="ARBA" id="ARBA00023136"/>
    </source>
</evidence>
<evidence type="ECO:0000256" key="3">
    <source>
        <dbReference type="ARBA" id="ARBA00022989"/>
    </source>
</evidence>
<dbReference type="GO" id="GO:0030150">
    <property type="term" value="P:protein import into mitochondrial matrix"/>
    <property type="evidence" value="ECO:0007669"/>
    <property type="project" value="TreeGrafter"/>
</dbReference>
<comment type="subcellular location">
    <subcellularLocation>
        <location evidence="1">Membrane</location>
        <topology evidence="1">Multi-pass membrane protein</topology>
    </subcellularLocation>
</comment>
<dbReference type="EMBL" id="JOWA01000099">
    <property type="protein sequence ID" value="KEZ42463.1"/>
    <property type="molecule type" value="Genomic_DNA"/>
</dbReference>
<dbReference type="PANTHER" id="PTHR15371:SF0">
    <property type="entry name" value="SD19278P"/>
    <property type="match status" value="1"/>
</dbReference>
<keyword evidence="4" id="KW-0472">Membrane</keyword>
<name>A0A084G551_PSEDA</name>
<proteinExistence type="predicted"/>
<dbReference type="SUPFAM" id="SSF46689">
    <property type="entry name" value="Homeodomain-like"/>
    <property type="match status" value="1"/>
</dbReference>
<evidence type="ECO:0000313" key="6">
    <source>
        <dbReference type="EMBL" id="KEZ42463.1"/>
    </source>
</evidence>
<evidence type="ECO:0000256" key="5">
    <source>
        <dbReference type="SAM" id="MobiDB-lite"/>
    </source>
</evidence>
<accession>A0A084G551</accession>
<evidence type="ECO:0000256" key="2">
    <source>
        <dbReference type="ARBA" id="ARBA00022692"/>
    </source>
</evidence>
<dbReference type="GO" id="GO:0008320">
    <property type="term" value="F:protein transmembrane transporter activity"/>
    <property type="evidence" value="ECO:0007669"/>
    <property type="project" value="TreeGrafter"/>
</dbReference>
<reference evidence="6 7" key="1">
    <citation type="journal article" date="2014" name="Genome Announc.">
        <title>Draft genome sequence of the pathogenic fungus Scedosporium apiospermum.</title>
        <authorList>
            <person name="Vandeputte P."/>
            <person name="Ghamrawi S."/>
            <person name="Rechenmann M."/>
            <person name="Iltis A."/>
            <person name="Giraud S."/>
            <person name="Fleury M."/>
            <person name="Thornton C."/>
            <person name="Delhaes L."/>
            <person name="Meyer W."/>
            <person name="Papon N."/>
            <person name="Bouchara J.P."/>
        </authorList>
    </citation>
    <scope>NUCLEOTIDE SEQUENCE [LARGE SCALE GENOMIC DNA]</scope>
    <source>
        <strain evidence="6 7">IHEM 14462</strain>
    </source>
</reference>
<dbReference type="GO" id="GO:0005744">
    <property type="term" value="C:TIM23 mitochondrial import inner membrane translocase complex"/>
    <property type="evidence" value="ECO:0007669"/>
    <property type="project" value="TreeGrafter"/>
</dbReference>
<evidence type="ECO:0000256" key="1">
    <source>
        <dbReference type="ARBA" id="ARBA00004141"/>
    </source>
</evidence>
<dbReference type="RefSeq" id="XP_016642262.1">
    <property type="nucleotide sequence ID" value="XM_016787947.1"/>
</dbReference>
<keyword evidence="7" id="KW-1185">Reference proteome</keyword>
<dbReference type="InterPro" id="IPR009057">
    <property type="entry name" value="Homeodomain-like_sf"/>
</dbReference>
<dbReference type="Pfam" id="PF02466">
    <property type="entry name" value="Tim17"/>
    <property type="match status" value="1"/>
</dbReference>
<dbReference type="AlphaFoldDB" id="A0A084G551"/>
<dbReference type="OrthoDB" id="159299at2759"/>
<protein>
    <recommendedName>
        <fullName evidence="8">Mitochondrial import inner membrane translocase subunit tim23</fullName>
    </recommendedName>
</protein>
<feature type="region of interest" description="Disordered" evidence="5">
    <location>
        <begin position="28"/>
        <end position="84"/>
    </location>
</feature>
<evidence type="ECO:0008006" key="8">
    <source>
        <dbReference type="Google" id="ProtNLM"/>
    </source>
</evidence>